<organism evidence="1">
    <name type="scientific">viral metagenome</name>
    <dbReference type="NCBI Taxonomy" id="1070528"/>
    <lineage>
        <taxon>unclassified sequences</taxon>
        <taxon>metagenomes</taxon>
        <taxon>organismal metagenomes</taxon>
    </lineage>
</organism>
<evidence type="ECO:0000313" key="1">
    <source>
        <dbReference type="EMBL" id="QHT28517.1"/>
    </source>
</evidence>
<accession>A0A6C0EHI4</accession>
<dbReference type="EMBL" id="MN738861">
    <property type="protein sequence ID" value="QHT28517.1"/>
    <property type="molecule type" value="Genomic_DNA"/>
</dbReference>
<protein>
    <submittedName>
        <fullName evidence="1">Uncharacterized protein</fullName>
    </submittedName>
</protein>
<sequence length="169" mass="20227">MVFVKWYKNLTCIIIMTTKKASLAMYIDQFNIDNLYFSQPVKNNIIEQGYFYRLQYSNDIITINCLQFILPMLNISLIKYFNKYKCIFVDNNDDIVRKLQDLEIKILSKINTTKKPKHNLYDQIKNNCIKFFSSKDYPEKPSKFNILFKISGIWEDADYYGITYKCCDF</sequence>
<proteinExistence type="predicted"/>
<dbReference type="AlphaFoldDB" id="A0A6C0EHI4"/>
<name>A0A6C0EHI4_9ZZZZ</name>
<reference evidence="1" key="1">
    <citation type="journal article" date="2020" name="Nature">
        <title>Giant virus diversity and host interactions through global metagenomics.</title>
        <authorList>
            <person name="Schulz F."/>
            <person name="Roux S."/>
            <person name="Paez-Espino D."/>
            <person name="Jungbluth S."/>
            <person name="Walsh D.A."/>
            <person name="Denef V.J."/>
            <person name="McMahon K.D."/>
            <person name="Konstantinidis K.T."/>
            <person name="Eloe-Fadrosh E.A."/>
            <person name="Kyrpides N.C."/>
            <person name="Woyke T."/>
        </authorList>
    </citation>
    <scope>NUCLEOTIDE SEQUENCE</scope>
    <source>
        <strain evidence="1">GVMAG-M-3300001348-25</strain>
    </source>
</reference>